<accession>A0AAV5U6D7</accession>
<evidence type="ECO:0000256" key="1">
    <source>
        <dbReference type="SAM" id="Phobius"/>
    </source>
</evidence>
<feature type="transmembrane region" description="Helical" evidence="1">
    <location>
        <begin position="120"/>
        <end position="138"/>
    </location>
</feature>
<dbReference type="AlphaFoldDB" id="A0AAV5U6D7"/>
<reference evidence="2" key="1">
    <citation type="submission" date="2023-10" db="EMBL/GenBank/DDBJ databases">
        <title>Genome assembly of Pristionchus species.</title>
        <authorList>
            <person name="Yoshida K."/>
            <person name="Sommer R.J."/>
        </authorList>
    </citation>
    <scope>NUCLEOTIDE SEQUENCE</scope>
    <source>
        <strain evidence="2">RS0144</strain>
    </source>
</reference>
<gene>
    <name evidence="2" type="ORF">PENTCL1PPCAC_24630</name>
</gene>
<evidence type="ECO:0000313" key="3">
    <source>
        <dbReference type="Proteomes" id="UP001432027"/>
    </source>
</evidence>
<dbReference type="PANTHER" id="PTHR46561">
    <property type="entry name" value="SERPENTINE RECEPTOR, CLASS AB (CLASS A-LIKE)-RELATED"/>
    <property type="match status" value="1"/>
</dbReference>
<name>A0AAV5U6D7_9BILA</name>
<feature type="transmembrane region" description="Helical" evidence="1">
    <location>
        <begin position="16"/>
        <end position="38"/>
    </location>
</feature>
<dbReference type="InterPro" id="IPR053286">
    <property type="entry name" value="Nematode_rcpt-like_srab"/>
</dbReference>
<proteinExistence type="predicted"/>
<feature type="non-terminal residue" evidence="2">
    <location>
        <position position="301"/>
    </location>
</feature>
<feature type="transmembrane region" description="Helical" evidence="1">
    <location>
        <begin position="59"/>
        <end position="77"/>
    </location>
</feature>
<dbReference type="Proteomes" id="UP001432027">
    <property type="component" value="Unassembled WGS sequence"/>
</dbReference>
<sequence>MNDSQCSIFRELSQNIHFHVIVIVKGVLCTAGAVGISMQWNHFGVRFLVHEHTKILFRFFYALNIILSLIYGFFFLFEPFRCIGISIIHAAQHVLLVLSVERLFSSIFPAYFEKHSSKPFAFILALITIFGSCTYSMFELSDNFRLFFIERKVAIFSRDVPENRAGLKSLLTNVTWSNVFSLILLCFDLYLNFVRNNGTNLSLAVSYQRSENRRIVLTLLPIELTQMFFILFTNISLIIFGKNGSNRTPIDEQLFIELVTPTPFAPLILTFVIKHSIEKYKNRKHTLQLEIDHFEELRKIW</sequence>
<keyword evidence="1" id="KW-1133">Transmembrane helix</keyword>
<protein>
    <recommendedName>
        <fullName evidence="4">G protein-coupled receptor</fullName>
    </recommendedName>
</protein>
<dbReference type="PANTHER" id="PTHR46561:SF11">
    <property type="entry name" value="SERPENTINE RECEPTOR CLASS ALPHA_BETA-14"/>
    <property type="match status" value="1"/>
</dbReference>
<keyword evidence="3" id="KW-1185">Reference proteome</keyword>
<comment type="caution">
    <text evidence="2">The sequence shown here is derived from an EMBL/GenBank/DDBJ whole genome shotgun (WGS) entry which is preliminary data.</text>
</comment>
<keyword evidence="1" id="KW-0472">Membrane</keyword>
<dbReference type="EMBL" id="BTSX01000005">
    <property type="protein sequence ID" value="GMT02456.1"/>
    <property type="molecule type" value="Genomic_DNA"/>
</dbReference>
<feature type="transmembrane region" description="Helical" evidence="1">
    <location>
        <begin position="215"/>
        <end position="241"/>
    </location>
</feature>
<organism evidence="2 3">
    <name type="scientific">Pristionchus entomophagus</name>
    <dbReference type="NCBI Taxonomy" id="358040"/>
    <lineage>
        <taxon>Eukaryota</taxon>
        <taxon>Metazoa</taxon>
        <taxon>Ecdysozoa</taxon>
        <taxon>Nematoda</taxon>
        <taxon>Chromadorea</taxon>
        <taxon>Rhabditida</taxon>
        <taxon>Rhabditina</taxon>
        <taxon>Diplogasteromorpha</taxon>
        <taxon>Diplogasteroidea</taxon>
        <taxon>Neodiplogasteridae</taxon>
        <taxon>Pristionchus</taxon>
    </lineage>
</organism>
<evidence type="ECO:0000313" key="2">
    <source>
        <dbReference type="EMBL" id="GMT02456.1"/>
    </source>
</evidence>
<keyword evidence="1" id="KW-0812">Transmembrane</keyword>
<feature type="transmembrane region" description="Helical" evidence="1">
    <location>
        <begin position="253"/>
        <end position="273"/>
    </location>
</feature>
<evidence type="ECO:0008006" key="4">
    <source>
        <dbReference type="Google" id="ProtNLM"/>
    </source>
</evidence>
<feature type="transmembrane region" description="Helical" evidence="1">
    <location>
        <begin position="174"/>
        <end position="194"/>
    </location>
</feature>